<feature type="transmembrane region" description="Helical" evidence="1">
    <location>
        <begin position="12"/>
        <end position="36"/>
    </location>
</feature>
<proteinExistence type="predicted"/>
<dbReference type="Proteomes" id="UP000504638">
    <property type="component" value="Unplaced"/>
</dbReference>
<dbReference type="AlphaFoldDB" id="A0A6G1GBR4"/>
<dbReference type="RefSeq" id="XP_033537017.1">
    <property type="nucleotide sequence ID" value="XM_033674196.1"/>
</dbReference>
<evidence type="ECO:0000256" key="1">
    <source>
        <dbReference type="SAM" id="Phobius"/>
    </source>
</evidence>
<keyword evidence="1" id="KW-0472">Membrane</keyword>
<feature type="transmembrane region" description="Helical" evidence="1">
    <location>
        <begin position="104"/>
        <end position="126"/>
    </location>
</feature>
<reference evidence="4" key="2">
    <citation type="submission" date="2020-04" db="EMBL/GenBank/DDBJ databases">
        <authorList>
            <consortium name="NCBI Genome Project"/>
        </authorList>
    </citation>
    <scope>NUCLEOTIDE SEQUENCE</scope>
    <source>
        <strain evidence="4">CBS 781.70</strain>
    </source>
</reference>
<evidence type="ECO:0000313" key="4">
    <source>
        <dbReference type="RefSeq" id="XP_033537017.1"/>
    </source>
</evidence>
<protein>
    <submittedName>
        <fullName evidence="2 4">Uncharacterized protein</fullName>
    </submittedName>
</protein>
<keyword evidence="1" id="KW-0812">Transmembrane</keyword>
<dbReference type="EMBL" id="ML975151">
    <property type="protein sequence ID" value="KAF1815386.1"/>
    <property type="molecule type" value="Genomic_DNA"/>
</dbReference>
<reference evidence="4" key="3">
    <citation type="submission" date="2025-04" db="UniProtKB">
        <authorList>
            <consortium name="RefSeq"/>
        </authorList>
    </citation>
    <scope>IDENTIFICATION</scope>
    <source>
        <strain evidence="4">CBS 781.70</strain>
    </source>
</reference>
<organism evidence="2">
    <name type="scientific">Eremomyces bilateralis CBS 781.70</name>
    <dbReference type="NCBI Taxonomy" id="1392243"/>
    <lineage>
        <taxon>Eukaryota</taxon>
        <taxon>Fungi</taxon>
        <taxon>Dikarya</taxon>
        <taxon>Ascomycota</taxon>
        <taxon>Pezizomycotina</taxon>
        <taxon>Dothideomycetes</taxon>
        <taxon>Dothideomycetes incertae sedis</taxon>
        <taxon>Eremomycetales</taxon>
        <taxon>Eremomycetaceae</taxon>
        <taxon>Eremomyces</taxon>
    </lineage>
</organism>
<sequence length="171" mass="19155">MHFFPSKKWRTPLILWGLMVIELALTIPILALFGIAAPDLYRTKLWQEGADQGFNSDPKAGLYAAANYRSYKTPLIWSQFLTNFNLVASVLGLFLLLTKGTMHVLHAFVPVISVIVHSALVGVYAYSVYGQSSKDLSDPRHPQKGLAWYITKDCKISSYNTLKGYYAHEVG</sequence>
<evidence type="ECO:0000313" key="2">
    <source>
        <dbReference type="EMBL" id="KAF1815386.1"/>
    </source>
</evidence>
<accession>A0A6G1GBR4</accession>
<keyword evidence="1" id="KW-1133">Transmembrane helix</keyword>
<dbReference type="OrthoDB" id="5352400at2759"/>
<reference evidence="2 4" key="1">
    <citation type="submission" date="2020-01" db="EMBL/GenBank/DDBJ databases">
        <authorList>
            <consortium name="DOE Joint Genome Institute"/>
            <person name="Haridas S."/>
            <person name="Albert R."/>
            <person name="Binder M."/>
            <person name="Bloem J."/>
            <person name="Labutti K."/>
            <person name="Salamov A."/>
            <person name="Andreopoulos B."/>
            <person name="Baker S.E."/>
            <person name="Barry K."/>
            <person name="Bills G."/>
            <person name="Bluhm B.H."/>
            <person name="Cannon C."/>
            <person name="Castanera R."/>
            <person name="Culley D.E."/>
            <person name="Daum C."/>
            <person name="Ezra D."/>
            <person name="Gonzalez J.B."/>
            <person name="Henrissat B."/>
            <person name="Kuo A."/>
            <person name="Liang C."/>
            <person name="Lipzen A."/>
            <person name="Lutzoni F."/>
            <person name="Magnuson J."/>
            <person name="Mondo S."/>
            <person name="Nolan M."/>
            <person name="Ohm R."/>
            <person name="Pangilinan J."/>
            <person name="Park H.-J."/>
            <person name="Ramirez L."/>
            <person name="Alfaro M."/>
            <person name="Sun H."/>
            <person name="Tritt A."/>
            <person name="Yoshinaga Y."/>
            <person name="Zwiers L.-H."/>
            <person name="Turgeon B.G."/>
            <person name="Goodwin S.B."/>
            <person name="Spatafora J.W."/>
            <person name="Crous P.W."/>
            <person name="Grigoriev I.V."/>
        </authorList>
    </citation>
    <scope>NUCLEOTIDE SEQUENCE</scope>
    <source>
        <strain evidence="2 4">CBS 781.70</strain>
    </source>
</reference>
<evidence type="ECO:0000313" key="3">
    <source>
        <dbReference type="Proteomes" id="UP000504638"/>
    </source>
</evidence>
<dbReference type="GeneID" id="54414766"/>
<gene>
    <name evidence="2 4" type="ORF">P152DRAFT_183826</name>
</gene>
<feature type="transmembrane region" description="Helical" evidence="1">
    <location>
        <begin position="76"/>
        <end position="97"/>
    </location>
</feature>
<keyword evidence="3" id="KW-1185">Reference proteome</keyword>
<name>A0A6G1GBR4_9PEZI</name>